<dbReference type="Proteomes" id="UP000249396">
    <property type="component" value="Unassembled WGS sequence"/>
</dbReference>
<reference evidence="1 2" key="1">
    <citation type="journal article" date="2018" name="Aquat. Microb. Ecol.">
        <title>Gammaproteobacterial methanotrophs dominate.</title>
        <authorList>
            <person name="Rissanen A.J."/>
            <person name="Saarenheimo J."/>
            <person name="Tiirola M."/>
            <person name="Peura S."/>
            <person name="Aalto S.L."/>
            <person name="Karvinen A."/>
            <person name="Nykanen H."/>
        </authorList>
    </citation>
    <scope>NUCLEOTIDE SEQUENCE [LARGE SCALE GENOMIC DNA]</scope>
    <source>
        <strain evidence="1">AMbin10</strain>
    </source>
</reference>
<organism evidence="1 2">
    <name type="scientific">Candidatus Methylumidiphilus alinenensis</name>
    <dbReference type="NCBI Taxonomy" id="2202197"/>
    <lineage>
        <taxon>Bacteria</taxon>
        <taxon>Pseudomonadati</taxon>
        <taxon>Pseudomonadota</taxon>
        <taxon>Gammaproteobacteria</taxon>
        <taxon>Methylococcales</taxon>
        <taxon>Candidatus Methylumidiphilus</taxon>
    </lineage>
</organism>
<protein>
    <submittedName>
        <fullName evidence="1">Uncharacterized protein</fullName>
    </submittedName>
</protein>
<gene>
    <name evidence="1" type="ORF">DM484_19315</name>
</gene>
<evidence type="ECO:0000313" key="2">
    <source>
        <dbReference type="Proteomes" id="UP000249396"/>
    </source>
</evidence>
<comment type="caution">
    <text evidence="1">The sequence shown here is derived from an EMBL/GenBank/DDBJ whole genome shotgun (WGS) entry which is preliminary data.</text>
</comment>
<dbReference type="EMBL" id="QJPH01000394">
    <property type="protein sequence ID" value="PZN75252.1"/>
    <property type="molecule type" value="Genomic_DNA"/>
</dbReference>
<name>A0A2W4QTQ9_9GAMM</name>
<evidence type="ECO:0000313" key="1">
    <source>
        <dbReference type="EMBL" id="PZN75252.1"/>
    </source>
</evidence>
<dbReference type="AlphaFoldDB" id="A0A2W4QTQ9"/>
<accession>A0A2W4QTQ9</accession>
<proteinExistence type="predicted"/>
<sequence>MVMRENELEFDFLDLPSERLDNKDKAQPQGLQLVDFLVEEPDRLIMVEIKDPSCKPKGNDEKALADIKTQRQKFVAKINNGDLINHELAPKARDSYTYIHLMARDVKPILYVFVLGADKLSLEDSSLIQLRADLLTRLRQEADKPWARKYVVDCLVLTEKTWPLAFPQYALTRIS</sequence>